<dbReference type="STRING" id="2015173.A0A026VU86"/>
<feature type="domain" description="THAP-type" evidence="6">
    <location>
        <begin position="1"/>
        <end position="54"/>
    </location>
</feature>
<feature type="non-terminal residue" evidence="7">
    <location>
        <position position="133"/>
    </location>
</feature>
<keyword evidence="3" id="KW-0862">Zinc</keyword>
<dbReference type="InterPro" id="IPR006612">
    <property type="entry name" value="THAP_Znf"/>
</dbReference>
<accession>A0A026VU86</accession>
<evidence type="ECO:0000256" key="1">
    <source>
        <dbReference type="ARBA" id="ARBA00022723"/>
    </source>
</evidence>
<gene>
    <name evidence="7" type="ORF">X777_16472</name>
</gene>
<dbReference type="OrthoDB" id="7551222at2759"/>
<name>A0A026VU86_OOCBI</name>
<dbReference type="PROSITE" id="PS50950">
    <property type="entry name" value="ZF_THAP"/>
    <property type="match status" value="1"/>
</dbReference>
<evidence type="ECO:0000256" key="2">
    <source>
        <dbReference type="ARBA" id="ARBA00022771"/>
    </source>
</evidence>
<dbReference type="Pfam" id="PF05485">
    <property type="entry name" value="THAP"/>
    <property type="match status" value="1"/>
</dbReference>
<protein>
    <recommendedName>
        <fullName evidence="6">THAP-type domain-containing protein</fullName>
    </recommendedName>
</protein>
<organism evidence="7 8">
    <name type="scientific">Ooceraea biroi</name>
    <name type="common">Clonal raider ant</name>
    <name type="synonym">Cerapachys biroi</name>
    <dbReference type="NCBI Taxonomy" id="2015173"/>
    <lineage>
        <taxon>Eukaryota</taxon>
        <taxon>Metazoa</taxon>
        <taxon>Ecdysozoa</taxon>
        <taxon>Arthropoda</taxon>
        <taxon>Hexapoda</taxon>
        <taxon>Insecta</taxon>
        <taxon>Pterygota</taxon>
        <taxon>Neoptera</taxon>
        <taxon>Endopterygota</taxon>
        <taxon>Hymenoptera</taxon>
        <taxon>Apocrita</taxon>
        <taxon>Aculeata</taxon>
        <taxon>Formicoidea</taxon>
        <taxon>Formicidae</taxon>
        <taxon>Dorylinae</taxon>
        <taxon>Ooceraea</taxon>
    </lineage>
</organism>
<evidence type="ECO:0000259" key="6">
    <source>
        <dbReference type="PROSITE" id="PS50950"/>
    </source>
</evidence>
<dbReference type="Proteomes" id="UP000053097">
    <property type="component" value="Unassembled WGS sequence"/>
</dbReference>
<evidence type="ECO:0000313" key="8">
    <source>
        <dbReference type="Proteomes" id="UP000053097"/>
    </source>
</evidence>
<proteinExistence type="predicted"/>
<dbReference type="AlphaFoldDB" id="A0A026VU86"/>
<reference evidence="7 8" key="1">
    <citation type="journal article" date="2014" name="Curr. Biol.">
        <title>The genome of the clonal raider ant Cerapachys biroi.</title>
        <authorList>
            <person name="Oxley P.R."/>
            <person name="Ji L."/>
            <person name="Fetter-Pruneda I."/>
            <person name="McKenzie S.K."/>
            <person name="Li C."/>
            <person name="Hu H."/>
            <person name="Zhang G."/>
            <person name="Kronauer D.J."/>
        </authorList>
    </citation>
    <scope>NUCLEOTIDE SEQUENCE [LARGE SCALE GENOMIC DNA]</scope>
</reference>
<dbReference type="InterPro" id="IPR052224">
    <property type="entry name" value="THAP_domain_protein"/>
</dbReference>
<keyword evidence="2 5" id="KW-0863">Zinc-finger</keyword>
<evidence type="ECO:0000313" key="7">
    <source>
        <dbReference type="EMBL" id="EZA47210.1"/>
    </source>
</evidence>
<evidence type="ECO:0000256" key="3">
    <source>
        <dbReference type="ARBA" id="ARBA00022833"/>
    </source>
</evidence>
<sequence length="133" mass="15805">MHEKRLAQWISVTQLKNIKITCTKYICSAHFTTQSFEEHCAIKRLKKDAVPSIFKDTFQAIDNVPRREDTLHDFHNVPEISMDVLNQTPVKYLQDCEEVLRLRREVQLLQQKLKRRDTRIVNTQQLISQQKDN</sequence>
<evidence type="ECO:0000256" key="5">
    <source>
        <dbReference type="PROSITE-ProRule" id="PRU00309"/>
    </source>
</evidence>
<dbReference type="PANTHER" id="PTHR46927">
    <property type="entry name" value="AGAP005574-PA"/>
    <property type="match status" value="1"/>
</dbReference>
<dbReference type="PANTHER" id="PTHR46927:SF3">
    <property type="entry name" value="THAP-TYPE DOMAIN-CONTAINING PROTEIN"/>
    <property type="match status" value="1"/>
</dbReference>
<evidence type="ECO:0000256" key="4">
    <source>
        <dbReference type="ARBA" id="ARBA00023125"/>
    </source>
</evidence>
<dbReference type="EMBL" id="KK107921">
    <property type="protein sequence ID" value="EZA47210.1"/>
    <property type="molecule type" value="Genomic_DNA"/>
</dbReference>
<dbReference type="GO" id="GO:0003677">
    <property type="term" value="F:DNA binding"/>
    <property type="evidence" value="ECO:0007669"/>
    <property type="project" value="UniProtKB-UniRule"/>
</dbReference>
<keyword evidence="8" id="KW-1185">Reference proteome</keyword>
<keyword evidence="1" id="KW-0479">Metal-binding</keyword>
<keyword evidence="4 5" id="KW-0238">DNA-binding</keyword>
<dbReference type="SUPFAM" id="SSF57716">
    <property type="entry name" value="Glucocorticoid receptor-like (DNA-binding domain)"/>
    <property type="match status" value="1"/>
</dbReference>
<dbReference type="GO" id="GO:0008270">
    <property type="term" value="F:zinc ion binding"/>
    <property type="evidence" value="ECO:0007669"/>
    <property type="project" value="UniProtKB-KW"/>
</dbReference>